<dbReference type="GO" id="GO:0002181">
    <property type="term" value="P:cytoplasmic translation"/>
    <property type="evidence" value="ECO:0007669"/>
    <property type="project" value="TreeGrafter"/>
</dbReference>
<dbReference type="PANTHER" id="PTHR45696:SF10">
    <property type="entry name" value="LARGE RIBOSOMAL SUBUNIT PROTEIN P1"/>
    <property type="match status" value="1"/>
</dbReference>
<evidence type="ECO:0000313" key="9">
    <source>
        <dbReference type="Proteomes" id="UP000801428"/>
    </source>
</evidence>
<feature type="region of interest" description="Disordered" evidence="7">
    <location>
        <begin position="1"/>
        <end position="23"/>
    </location>
</feature>
<comment type="function">
    <text evidence="1">Plays an important role in the elongation step of protein synthesis.</text>
</comment>
<dbReference type="FunFam" id="1.10.10.1410:FF:000002">
    <property type="entry name" value="60S acidic ribosomal protein P2"/>
    <property type="match status" value="1"/>
</dbReference>
<dbReference type="CDD" id="cd05831">
    <property type="entry name" value="Ribosomal_P1"/>
    <property type="match status" value="1"/>
</dbReference>
<dbReference type="PANTHER" id="PTHR45696">
    <property type="entry name" value="60S ACIDIC RIBOSOMAL PROTEIN P1"/>
    <property type="match status" value="1"/>
</dbReference>
<dbReference type="GO" id="GO:0030295">
    <property type="term" value="F:protein kinase activator activity"/>
    <property type="evidence" value="ECO:0007669"/>
    <property type="project" value="TreeGrafter"/>
</dbReference>
<dbReference type="InterPro" id="IPR038716">
    <property type="entry name" value="P1/P2_N_sf"/>
</dbReference>
<organism evidence="8 9">
    <name type="scientific">Curvularia kusanoi</name>
    <name type="common">Cochliobolus kusanoi</name>
    <dbReference type="NCBI Taxonomy" id="90978"/>
    <lineage>
        <taxon>Eukaryota</taxon>
        <taxon>Fungi</taxon>
        <taxon>Dikarya</taxon>
        <taxon>Ascomycota</taxon>
        <taxon>Pezizomycotina</taxon>
        <taxon>Dothideomycetes</taxon>
        <taxon>Pleosporomycetidae</taxon>
        <taxon>Pleosporales</taxon>
        <taxon>Pleosporineae</taxon>
        <taxon>Pleosporaceae</taxon>
        <taxon>Curvularia</taxon>
    </lineage>
</organism>
<feature type="compositionally biased region" description="Basic and acidic residues" evidence="7">
    <location>
        <begin position="94"/>
        <end position="113"/>
    </location>
</feature>
<comment type="caution">
    <text evidence="8">The sequence shown here is derived from an EMBL/GenBank/DDBJ whole genome shotgun (WGS) entry which is preliminary data.</text>
</comment>
<dbReference type="Proteomes" id="UP000801428">
    <property type="component" value="Unassembled WGS sequence"/>
</dbReference>
<dbReference type="GO" id="GO:0022625">
    <property type="term" value="C:cytosolic large ribosomal subunit"/>
    <property type="evidence" value="ECO:0007669"/>
    <property type="project" value="TreeGrafter"/>
</dbReference>
<feature type="compositionally biased region" description="Low complexity" evidence="7">
    <location>
        <begin position="7"/>
        <end position="23"/>
    </location>
</feature>
<dbReference type="Gene3D" id="1.10.10.1410">
    <property type="match status" value="1"/>
</dbReference>
<keyword evidence="3" id="KW-0689">Ribosomal protein</keyword>
<dbReference type="EMBL" id="SWKU01000003">
    <property type="protein sequence ID" value="KAF3008580.1"/>
    <property type="molecule type" value="Genomic_DNA"/>
</dbReference>
<keyword evidence="4" id="KW-0687">Ribonucleoprotein</keyword>
<evidence type="ECO:0000256" key="7">
    <source>
        <dbReference type="SAM" id="MobiDB-lite"/>
    </source>
</evidence>
<evidence type="ECO:0000256" key="2">
    <source>
        <dbReference type="ARBA" id="ARBA00005436"/>
    </source>
</evidence>
<reference evidence="8" key="1">
    <citation type="submission" date="2019-04" db="EMBL/GenBank/DDBJ databases">
        <title>Sequencing of skin fungus with MAO and IRED activity.</title>
        <authorList>
            <person name="Marsaioli A.J."/>
            <person name="Bonatto J.M.C."/>
            <person name="Reis Junior O."/>
        </authorList>
    </citation>
    <scope>NUCLEOTIDE SEQUENCE</scope>
    <source>
        <strain evidence="8">30M1</strain>
    </source>
</reference>
<dbReference type="GO" id="GO:0043021">
    <property type="term" value="F:ribonucleoprotein complex binding"/>
    <property type="evidence" value="ECO:0007669"/>
    <property type="project" value="TreeGrafter"/>
</dbReference>
<dbReference type="AlphaFoldDB" id="A0A9P4TK12"/>
<accession>A0A9P4TK12</accession>
<evidence type="ECO:0000256" key="3">
    <source>
        <dbReference type="ARBA" id="ARBA00022980"/>
    </source>
</evidence>
<feature type="region of interest" description="Disordered" evidence="7">
    <location>
        <begin position="91"/>
        <end position="113"/>
    </location>
</feature>
<dbReference type="GO" id="GO:0003735">
    <property type="term" value="F:structural constituent of ribosome"/>
    <property type="evidence" value="ECO:0007669"/>
    <property type="project" value="TreeGrafter"/>
</dbReference>
<proteinExistence type="inferred from homology"/>
<comment type="similarity">
    <text evidence="2">Belongs to the eukaryotic ribosomal protein P1/P2 family.</text>
</comment>
<dbReference type="Pfam" id="PF00428">
    <property type="entry name" value="Ribosomal_60s"/>
    <property type="match status" value="1"/>
</dbReference>
<protein>
    <recommendedName>
        <fullName evidence="5">Large ribosomal subunit protein P1</fullName>
    </recommendedName>
    <alternativeName>
        <fullName evidence="6">60S acidic ribosomal protein P1</fullName>
    </alternativeName>
</protein>
<evidence type="ECO:0000256" key="6">
    <source>
        <dbReference type="ARBA" id="ARBA00042918"/>
    </source>
</evidence>
<evidence type="ECO:0000256" key="4">
    <source>
        <dbReference type="ARBA" id="ARBA00023274"/>
    </source>
</evidence>
<sequence>MSTAGITNTNSAATSQPTASSAPINPEQAVSFAALILADENLTITPEKLQTLLKAAGITEVEPIWTTLFANALKDKDVKEILTAVATSSPKAGGEVRGEVDGDGDRGSESDRDCEKGRLWWQRHTTGVTNEAFSLIKLLRNFVNSRSTDPRDKVYGLLGLVAGSSPYDFVKADYTKSVLDIAVDLVKSFRLFDYAAQPRKSEYTAKIIRRALGLTEVQFAAHILRRSLKPYWNPEWSRISSLQLTYTRENVDSKGLWFTESAPSLTLKAANPNLLRLLSLRSVPELVVFENESMLSPPWARFRKESESLGGWMKVRTTYRDAWIDIDNAIDRSKDEKGIVPYTDASCTSFVGTNGFYGVTLDQVEPFDCAFVFAGTESTEVVLLLRPIQEETAQGAKTHWKVVGTAVLFAQELVSDANWVEPLPDERTNSKVTIRGNDARDLLSRVYEEVQLKMHPYHMEEFVRCGLLESTIAF</sequence>
<gene>
    <name evidence="8" type="ORF">E8E13_007438</name>
</gene>
<dbReference type="OrthoDB" id="2194681at2759"/>
<evidence type="ECO:0000256" key="5">
    <source>
        <dbReference type="ARBA" id="ARBA00041116"/>
    </source>
</evidence>
<evidence type="ECO:0000256" key="1">
    <source>
        <dbReference type="ARBA" id="ARBA00003362"/>
    </source>
</evidence>
<keyword evidence="9" id="KW-1185">Reference proteome</keyword>
<name>A0A9P4TK12_CURKU</name>
<evidence type="ECO:0000313" key="8">
    <source>
        <dbReference type="EMBL" id="KAF3008580.1"/>
    </source>
</evidence>